<dbReference type="Proteomes" id="UP000275078">
    <property type="component" value="Unassembled WGS sequence"/>
</dbReference>
<dbReference type="AlphaFoldDB" id="A0A3N4I8N0"/>
<dbReference type="GO" id="GO:0003676">
    <property type="term" value="F:nucleic acid binding"/>
    <property type="evidence" value="ECO:0007669"/>
    <property type="project" value="InterPro"/>
</dbReference>
<dbReference type="STRING" id="1160509.A0A3N4I8N0"/>
<dbReference type="PANTHER" id="PTHR35871">
    <property type="entry name" value="EXPRESSED PROTEIN"/>
    <property type="match status" value="1"/>
</dbReference>
<proteinExistence type="predicted"/>
<gene>
    <name evidence="2" type="ORF">BJ508DRAFT_224833</name>
</gene>
<sequence length="808" mass="92415">MPMPKRTRKKDAQYKKMREGKRRKRIQDEEREIERALWAQMEARMEAEAPEDCDGAADMPEEPSPIAHWDYSAGEDDCSEDELEFTDAEEEDRDQRALPSSTQSYINTASLSMATESAEASPSRHLDKTAFSILMEDREAKMEAIRSVHFKWQRGPTPSKKTVYRKALNKKELAGAARAEQQTAISTFLSEATQANLERPEEDPDAGKNIFVPAKELKAALSEITKKINCRRKGLQLKGQNLFCHEAVKMFLQAQQTRQTHETRLFIAKEVVARCCGRGLYFARKVISWEIEWRKHRTINEGRKGCHAKTFSWFNDEGVQVHIREYLAGAGESITAHSLARSIGEYLDSRRAELAIVSTLETDPDDPDPTLSRRTRIRARTARRFLHRMGFSFKTVTKNVYVDGHERPDVVEYREKVFLPKWKDLSRRFVVFNENELGEWEFPAGLRIGEKPLVLVTHDESTFNANDGKRRLWVKDGKMPLRQKSRGKGIMVSGFLTPGGPLRVPDEVPDSELLEDLYCKWPLKPDGTPIRDAFVYLEYGKDNYWTGEKMVEHLVKIAIPIFRKAFPCCQALFAFDNASNHMAYADDALVASRMNLSPGGANVPRMREGFIHGKGLPQQMVFSMNNENAGLRGKPKGIEQVLRERGLWRDRNPAGLKFRLQCPSIDGHSSCASDPEDPSLNKCCARKVLSEERDFKDQLGLLAEKVLAVGHKVIFYPKFHCELNFIERFWCAAKFYARENCKYSLDGLRKTIPEALLSVSTASILRYFGRCMETIRAYSDGLRYGTPEFGEHLKVHKVHRQVLDPSKY</sequence>
<dbReference type="Gene3D" id="3.30.420.10">
    <property type="entry name" value="Ribonuclease H-like superfamily/Ribonuclease H"/>
    <property type="match status" value="1"/>
</dbReference>
<feature type="compositionally biased region" description="Acidic residues" evidence="1">
    <location>
        <begin position="48"/>
        <end position="61"/>
    </location>
</feature>
<evidence type="ECO:0000313" key="2">
    <source>
        <dbReference type="EMBL" id="RPA82442.1"/>
    </source>
</evidence>
<reference evidence="2 3" key="1">
    <citation type="journal article" date="2018" name="Nat. Ecol. Evol.">
        <title>Pezizomycetes genomes reveal the molecular basis of ectomycorrhizal truffle lifestyle.</title>
        <authorList>
            <person name="Murat C."/>
            <person name="Payen T."/>
            <person name="Noel B."/>
            <person name="Kuo A."/>
            <person name="Morin E."/>
            <person name="Chen J."/>
            <person name="Kohler A."/>
            <person name="Krizsan K."/>
            <person name="Balestrini R."/>
            <person name="Da Silva C."/>
            <person name="Montanini B."/>
            <person name="Hainaut M."/>
            <person name="Levati E."/>
            <person name="Barry K.W."/>
            <person name="Belfiori B."/>
            <person name="Cichocki N."/>
            <person name="Clum A."/>
            <person name="Dockter R.B."/>
            <person name="Fauchery L."/>
            <person name="Guy J."/>
            <person name="Iotti M."/>
            <person name="Le Tacon F."/>
            <person name="Lindquist E.A."/>
            <person name="Lipzen A."/>
            <person name="Malagnac F."/>
            <person name="Mello A."/>
            <person name="Molinier V."/>
            <person name="Miyauchi S."/>
            <person name="Poulain J."/>
            <person name="Riccioni C."/>
            <person name="Rubini A."/>
            <person name="Sitrit Y."/>
            <person name="Splivallo R."/>
            <person name="Traeger S."/>
            <person name="Wang M."/>
            <person name="Zifcakova L."/>
            <person name="Wipf D."/>
            <person name="Zambonelli A."/>
            <person name="Paolocci F."/>
            <person name="Nowrousian M."/>
            <person name="Ottonello S."/>
            <person name="Baldrian P."/>
            <person name="Spatafora J.W."/>
            <person name="Henrissat B."/>
            <person name="Nagy L.G."/>
            <person name="Aury J.M."/>
            <person name="Wincker P."/>
            <person name="Grigoriev I.V."/>
            <person name="Bonfante P."/>
            <person name="Martin F.M."/>
        </authorList>
    </citation>
    <scope>NUCLEOTIDE SEQUENCE [LARGE SCALE GENOMIC DNA]</scope>
    <source>
        <strain evidence="2 3">RN42</strain>
    </source>
</reference>
<dbReference type="PANTHER" id="PTHR35871:SF1">
    <property type="entry name" value="CXC1-LIKE CYSTEINE CLUSTER ASSOCIATED WITH KDZ TRANSPOSASES DOMAIN-CONTAINING PROTEIN"/>
    <property type="match status" value="1"/>
</dbReference>
<feature type="region of interest" description="Disordered" evidence="1">
    <location>
        <begin position="1"/>
        <end position="29"/>
    </location>
</feature>
<evidence type="ECO:0000256" key="1">
    <source>
        <dbReference type="SAM" id="MobiDB-lite"/>
    </source>
</evidence>
<organism evidence="2 3">
    <name type="scientific">Ascobolus immersus RN42</name>
    <dbReference type="NCBI Taxonomy" id="1160509"/>
    <lineage>
        <taxon>Eukaryota</taxon>
        <taxon>Fungi</taxon>
        <taxon>Dikarya</taxon>
        <taxon>Ascomycota</taxon>
        <taxon>Pezizomycotina</taxon>
        <taxon>Pezizomycetes</taxon>
        <taxon>Pezizales</taxon>
        <taxon>Ascobolaceae</taxon>
        <taxon>Ascobolus</taxon>
    </lineage>
</organism>
<dbReference type="OrthoDB" id="5400049at2759"/>
<name>A0A3N4I8N0_ASCIM</name>
<feature type="region of interest" description="Disordered" evidence="1">
    <location>
        <begin position="45"/>
        <end position="103"/>
    </location>
</feature>
<accession>A0A3N4I8N0</accession>
<keyword evidence="3" id="KW-1185">Reference proteome</keyword>
<evidence type="ECO:0008006" key="4">
    <source>
        <dbReference type="Google" id="ProtNLM"/>
    </source>
</evidence>
<evidence type="ECO:0000313" key="3">
    <source>
        <dbReference type="Proteomes" id="UP000275078"/>
    </source>
</evidence>
<dbReference type="InterPro" id="IPR036397">
    <property type="entry name" value="RNaseH_sf"/>
</dbReference>
<feature type="compositionally biased region" description="Acidic residues" evidence="1">
    <location>
        <begin position="73"/>
        <end position="92"/>
    </location>
</feature>
<dbReference type="EMBL" id="ML119671">
    <property type="protein sequence ID" value="RPA82442.1"/>
    <property type="molecule type" value="Genomic_DNA"/>
</dbReference>
<protein>
    <recommendedName>
        <fullName evidence="4">Tc1-like transposase DDE domain-containing protein</fullName>
    </recommendedName>
</protein>